<dbReference type="EMBL" id="CP141059">
    <property type="protein sequence ID" value="WQQ25045.1"/>
    <property type="molecule type" value="Genomic_DNA"/>
</dbReference>
<keyword evidence="5 6" id="KW-0472">Membrane</keyword>
<evidence type="ECO:0000256" key="6">
    <source>
        <dbReference type="SAM" id="Phobius"/>
    </source>
</evidence>
<dbReference type="InterPro" id="IPR002293">
    <property type="entry name" value="AA/rel_permease1"/>
</dbReference>
<evidence type="ECO:0000256" key="4">
    <source>
        <dbReference type="ARBA" id="ARBA00022989"/>
    </source>
</evidence>
<feature type="transmembrane region" description="Helical" evidence="6">
    <location>
        <begin position="393"/>
        <end position="415"/>
    </location>
</feature>
<evidence type="ECO:0000256" key="5">
    <source>
        <dbReference type="ARBA" id="ARBA00023136"/>
    </source>
</evidence>
<dbReference type="Gene3D" id="1.20.1740.10">
    <property type="entry name" value="Amino acid/polyamine transporter I"/>
    <property type="match status" value="1"/>
</dbReference>
<keyword evidence="4 6" id="KW-1133">Transmembrane helix</keyword>
<keyword evidence="2" id="KW-1003">Cell membrane</keyword>
<feature type="transmembrane region" description="Helical" evidence="6">
    <location>
        <begin position="454"/>
        <end position="476"/>
    </location>
</feature>
<feature type="transmembrane region" description="Helical" evidence="6">
    <location>
        <begin position="152"/>
        <end position="170"/>
    </location>
</feature>
<feature type="transmembrane region" description="Helical" evidence="6">
    <location>
        <begin position="427"/>
        <end position="448"/>
    </location>
</feature>
<feature type="transmembrane region" description="Helical" evidence="6">
    <location>
        <begin position="56"/>
        <end position="75"/>
    </location>
</feature>
<feature type="transmembrane region" description="Helical" evidence="6">
    <location>
        <begin position="182"/>
        <end position="203"/>
    </location>
</feature>
<dbReference type="PANTHER" id="PTHR42770:SF11">
    <property type="entry name" value="INNER MEMBRANE TRANSPORT PROTEIN YBAT"/>
    <property type="match status" value="1"/>
</dbReference>
<feature type="transmembrane region" description="Helical" evidence="6">
    <location>
        <begin position="223"/>
        <end position="241"/>
    </location>
</feature>
<protein>
    <submittedName>
        <fullName evidence="7">APC family permease</fullName>
    </submittedName>
</protein>
<dbReference type="PIRSF" id="PIRSF006060">
    <property type="entry name" value="AA_transporter"/>
    <property type="match status" value="1"/>
</dbReference>
<feature type="transmembrane region" description="Helical" evidence="6">
    <location>
        <begin position="262"/>
        <end position="284"/>
    </location>
</feature>
<accession>A0ABZ0ZL36</accession>
<evidence type="ECO:0000256" key="1">
    <source>
        <dbReference type="ARBA" id="ARBA00004651"/>
    </source>
</evidence>
<feature type="transmembrane region" description="Helical" evidence="6">
    <location>
        <begin position="26"/>
        <end position="44"/>
    </location>
</feature>
<keyword evidence="8" id="KW-1185">Reference proteome</keyword>
<comment type="subcellular location">
    <subcellularLocation>
        <location evidence="1">Cell membrane</location>
        <topology evidence="1">Multi-pass membrane protein</topology>
    </subcellularLocation>
</comment>
<dbReference type="RefSeq" id="WP_322936571.1">
    <property type="nucleotide sequence ID" value="NZ_CP141059.1"/>
</dbReference>
<proteinExistence type="predicted"/>
<feature type="transmembrane region" description="Helical" evidence="6">
    <location>
        <begin position="95"/>
        <end position="114"/>
    </location>
</feature>
<sequence length="504" mass="54525">MTVSTSPEKTPAAEEPHELKRVMGPWLLLLFIVGDILGAGVYAVTGQMAGYVGGVLWLPFLLAFVVAVLTAFSYLELVTKYPAAAGAALYTHKAFGIHFLTFMVAFAVVCSGITSASTSANTLAQNFFAGLALNDVWSTTADGATVTSVDTGVVTLVALGFMLLLALINLRGVGESVKFNIVLTMVEMVALCIVIGVGFAVVARGDANMEDLVSFDDYQDMGWVFAVTAATSIAFFAMVGFEDSVNMVEETKEPERIFPRTMFLGLGIAALLYILVAVSVVSVLNEQQLQDIYESEGRALVEVVHIGSPDFPIDKVFPFLAVFAVANTALINMLMASRLVYGMAKQRVLPRQLSAVLPGRRTPWLAILFTTVLSLLLIWYVTSDPDSNVVANLSSTTAFLLLCVFAVVNVACLVLKRKRADHDKTFFTAPMVVPPVAAILCLYLAGPWVDRDSIVYEIAGGLMVIGVGLWVVTWLINRVANKDEEPPRFVDIDHMDIDPTDDPR</sequence>
<keyword evidence="3 6" id="KW-0812">Transmembrane</keyword>
<reference evidence="8" key="1">
    <citation type="submission" date="2023-12" db="EMBL/GenBank/DDBJ databases">
        <title>Novel species in genus Nocardioides.</title>
        <authorList>
            <person name="Zhou H."/>
        </authorList>
    </citation>
    <scope>NUCLEOTIDE SEQUENCE [LARGE SCALE GENOMIC DNA]</scope>
    <source>
        <strain evidence="8">HM61</strain>
    </source>
</reference>
<evidence type="ECO:0000256" key="3">
    <source>
        <dbReference type="ARBA" id="ARBA00022692"/>
    </source>
</evidence>
<evidence type="ECO:0000313" key="7">
    <source>
        <dbReference type="EMBL" id="WQQ25045.1"/>
    </source>
</evidence>
<dbReference type="Pfam" id="PF13520">
    <property type="entry name" value="AA_permease_2"/>
    <property type="match status" value="1"/>
</dbReference>
<dbReference type="PANTHER" id="PTHR42770">
    <property type="entry name" value="AMINO ACID TRANSPORTER-RELATED"/>
    <property type="match status" value="1"/>
</dbReference>
<feature type="transmembrane region" description="Helical" evidence="6">
    <location>
        <begin position="362"/>
        <end position="381"/>
    </location>
</feature>
<organism evidence="7 8">
    <name type="scientific">Nocardioides bizhenqiangii</name>
    <dbReference type="NCBI Taxonomy" id="3095076"/>
    <lineage>
        <taxon>Bacteria</taxon>
        <taxon>Bacillati</taxon>
        <taxon>Actinomycetota</taxon>
        <taxon>Actinomycetes</taxon>
        <taxon>Propionibacteriales</taxon>
        <taxon>Nocardioidaceae</taxon>
        <taxon>Nocardioides</taxon>
    </lineage>
</organism>
<evidence type="ECO:0000313" key="8">
    <source>
        <dbReference type="Proteomes" id="UP001327225"/>
    </source>
</evidence>
<gene>
    <name evidence="7" type="ORF">SHK19_13835</name>
</gene>
<evidence type="ECO:0000256" key="2">
    <source>
        <dbReference type="ARBA" id="ARBA00022475"/>
    </source>
</evidence>
<feature type="transmembrane region" description="Helical" evidence="6">
    <location>
        <begin position="316"/>
        <end position="341"/>
    </location>
</feature>
<dbReference type="Proteomes" id="UP001327225">
    <property type="component" value="Chromosome"/>
</dbReference>
<name>A0ABZ0ZL36_9ACTN</name>
<dbReference type="InterPro" id="IPR050367">
    <property type="entry name" value="APC_superfamily"/>
</dbReference>